<reference evidence="3 4" key="1">
    <citation type="submission" date="2020-04" db="EMBL/GenBank/DDBJ databases">
        <title>MicrobeNet Type strains.</title>
        <authorList>
            <person name="Nicholson A.C."/>
        </authorList>
    </citation>
    <scope>NUCLEOTIDE SEQUENCE [LARGE SCALE GENOMIC DNA]</scope>
    <source>
        <strain evidence="3 4">DSM 44113</strain>
    </source>
</reference>
<keyword evidence="4" id="KW-1185">Reference proteome</keyword>
<gene>
    <name evidence="3" type="ORF">HF999_21775</name>
</gene>
<proteinExistence type="predicted"/>
<evidence type="ECO:0000313" key="3">
    <source>
        <dbReference type="EMBL" id="NKY20984.1"/>
    </source>
</evidence>
<keyword evidence="2" id="KW-1133">Transmembrane helix</keyword>
<sequence>MPTLATGALLDALGTVGPGAGVAWIAMSAALLIAAVAAPTVVSGGRGTRDGTMTDGRRAASA</sequence>
<protein>
    <submittedName>
        <fullName evidence="3">Uncharacterized protein</fullName>
    </submittedName>
</protein>
<name>A0A846X690_9ACTN</name>
<organism evidence="3 4">
    <name type="scientific">Tsukamurella spumae</name>
    <dbReference type="NCBI Taxonomy" id="44753"/>
    <lineage>
        <taxon>Bacteria</taxon>
        <taxon>Bacillati</taxon>
        <taxon>Actinomycetota</taxon>
        <taxon>Actinomycetes</taxon>
        <taxon>Mycobacteriales</taxon>
        <taxon>Tsukamurellaceae</taxon>
        <taxon>Tsukamurella</taxon>
    </lineage>
</organism>
<dbReference type="AlphaFoldDB" id="A0A846X690"/>
<keyword evidence="2" id="KW-0812">Transmembrane</keyword>
<dbReference type="RefSeq" id="WP_168547859.1">
    <property type="nucleotide sequence ID" value="NZ_BAAAKS010000027.1"/>
</dbReference>
<comment type="caution">
    <text evidence="3">The sequence shown here is derived from an EMBL/GenBank/DDBJ whole genome shotgun (WGS) entry which is preliminary data.</text>
</comment>
<accession>A0A846X690</accession>
<evidence type="ECO:0000313" key="4">
    <source>
        <dbReference type="Proteomes" id="UP000582646"/>
    </source>
</evidence>
<dbReference type="Proteomes" id="UP000582646">
    <property type="component" value="Unassembled WGS sequence"/>
</dbReference>
<feature type="transmembrane region" description="Helical" evidence="2">
    <location>
        <begin position="24"/>
        <end position="43"/>
    </location>
</feature>
<feature type="region of interest" description="Disordered" evidence="1">
    <location>
        <begin position="42"/>
        <end position="62"/>
    </location>
</feature>
<keyword evidence="2" id="KW-0472">Membrane</keyword>
<dbReference type="EMBL" id="JAAXOQ010000056">
    <property type="protein sequence ID" value="NKY20984.1"/>
    <property type="molecule type" value="Genomic_DNA"/>
</dbReference>
<evidence type="ECO:0000256" key="2">
    <source>
        <dbReference type="SAM" id="Phobius"/>
    </source>
</evidence>
<evidence type="ECO:0000256" key="1">
    <source>
        <dbReference type="SAM" id="MobiDB-lite"/>
    </source>
</evidence>